<proteinExistence type="predicted"/>
<reference evidence="6" key="1">
    <citation type="journal article" date="2019" name="Int. J. Syst. Evol. Microbiol.">
        <title>The Global Catalogue of Microorganisms (GCM) 10K type strain sequencing project: providing services to taxonomists for standard genome sequencing and annotation.</title>
        <authorList>
            <consortium name="The Broad Institute Genomics Platform"/>
            <consortium name="The Broad Institute Genome Sequencing Center for Infectious Disease"/>
            <person name="Wu L."/>
            <person name="Ma J."/>
        </authorList>
    </citation>
    <scope>NUCLEOTIDE SEQUENCE [LARGE SCALE GENOMIC DNA]</scope>
    <source>
        <strain evidence="6">JCM 14370</strain>
    </source>
</reference>
<dbReference type="InterPro" id="IPR037160">
    <property type="entry name" value="DNA_Pol_thumb_sf"/>
</dbReference>
<dbReference type="InterPro" id="IPR003141">
    <property type="entry name" value="Pol/His_phosphatase_N"/>
</dbReference>
<protein>
    <submittedName>
        <fullName evidence="5">DNA polymerase/3'-5' exonuclease PolX</fullName>
    </submittedName>
</protein>
<dbReference type="RefSeq" id="WP_189000778.1">
    <property type="nucleotide sequence ID" value="NZ_BMOD01000002.1"/>
</dbReference>
<name>A0ABQ2CVU2_9DEIO</name>
<evidence type="ECO:0000256" key="1">
    <source>
        <dbReference type="ARBA" id="ARBA00022679"/>
    </source>
</evidence>
<dbReference type="SUPFAM" id="SSF89550">
    <property type="entry name" value="PHP domain-like"/>
    <property type="match status" value="1"/>
</dbReference>
<dbReference type="SMART" id="SM00483">
    <property type="entry name" value="POLXc"/>
    <property type="match status" value="1"/>
</dbReference>
<gene>
    <name evidence="5" type="ORF">GCM10008938_09920</name>
</gene>
<sequence length="560" mass="61878">MSLKDLIKTLNLTADLFELLEENAFRINSYRAAARSLEGVDDSLENLVQQKFKNVPKVGSTLAALLVEYSETGVFAPLEEAASQVPAGVLTLFRVRGLGPKKIRLLWNTGIESLEDLREACETGKIATLKGFGAKSQANILEGVIFALQSQERVHMSTALSIAELLVQNFRDMDPRLAGSVSRRLETSADVEITISCSKESTYGTLKMLSENVEPVEGYPAWKGEVQGVRVEVGYAEPEVRGAMDAVFSGSYWREKLQKAAQQQGFELSAAGLKKDGAPLFTLSEADVLEALGIADVPPEHREPEHEGLTLPAASEMITVQDIKGMLHVHSHYSDGIPSIREIIETVQQNGHEYLGMGDHSVSAFYAHGLSIERLREQMREIDELRKDGFKILKGSEVDILQDGSLDYPDDILAELDYVVASVHSHFTLSEQEQTERLIKAVSHPLVTILGHPTGRLLLRRPSYALNLDAVLEAAAANSTVIEINANAYRLDLDWREALRWRDRLKFAINTDAHVLSGLKDIRYGVAVARKAGLTPAHVINTLGYQELQDFIQKQRAARS</sequence>
<dbReference type="PANTHER" id="PTHR36928:SF1">
    <property type="entry name" value="PHOSPHATASE YCDX-RELATED"/>
    <property type="match status" value="1"/>
</dbReference>
<keyword evidence="1" id="KW-0808">Transferase</keyword>
<keyword evidence="6" id="KW-1185">Reference proteome</keyword>
<dbReference type="Gene3D" id="3.30.210.10">
    <property type="entry name" value="DNA polymerase, thumb domain"/>
    <property type="match status" value="1"/>
</dbReference>
<dbReference type="PIRSF" id="PIRSF005047">
    <property type="entry name" value="UCP005047_YshC"/>
    <property type="match status" value="1"/>
</dbReference>
<dbReference type="GO" id="GO:0004527">
    <property type="term" value="F:exonuclease activity"/>
    <property type="evidence" value="ECO:0007669"/>
    <property type="project" value="UniProtKB-KW"/>
</dbReference>
<evidence type="ECO:0000313" key="6">
    <source>
        <dbReference type="Proteomes" id="UP000632222"/>
    </source>
</evidence>
<keyword evidence="5" id="KW-0378">Hydrolase</keyword>
<dbReference type="PANTHER" id="PTHR36928">
    <property type="entry name" value="PHOSPHATASE YCDX-RELATED"/>
    <property type="match status" value="1"/>
</dbReference>
<evidence type="ECO:0000259" key="4">
    <source>
        <dbReference type="SMART" id="SM00483"/>
    </source>
</evidence>
<dbReference type="Pfam" id="PF02811">
    <property type="entry name" value="PHP"/>
    <property type="match status" value="1"/>
</dbReference>
<keyword evidence="5" id="KW-0540">Nuclease</keyword>
<dbReference type="Pfam" id="PF14520">
    <property type="entry name" value="HHH_5"/>
    <property type="match status" value="1"/>
</dbReference>
<dbReference type="Gene3D" id="1.10.150.110">
    <property type="entry name" value="DNA polymerase beta, N-terminal domain-like"/>
    <property type="match status" value="1"/>
</dbReference>
<dbReference type="InterPro" id="IPR029398">
    <property type="entry name" value="PolB_thumb"/>
</dbReference>
<dbReference type="InterPro" id="IPR047967">
    <property type="entry name" value="PolX_PHP"/>
</dbReference>
<evidence type="ECO:0000313" key="5">
    <source>
        <dbReference type="EMBL" id="GGJ25832.1"/>
    </source>
</evidence>
<organism evidence="5 6">
    <name type="scientific">Deinococcus roseus</name>
    <dbReference type="NCBI Taxonomy" id="392414"/>
    <lineage>
        <taxon>Bacteria</taxon>
        <taxon>Thermotogati</taxon>
        <taxon>Deinococcota</taxon>
        <taxon>Deinococci</taxon>
        <taxon>Deinococcales</taxon>
        <taxon>Deinococcaceae</taxon>
        <taxon>Deinococcus</taxon>
    </lineage>
</organism>
<dbReference type="Pfam" id="PF14791">
    <property type="entry name" value="DNA_pol_B_thumb"/>
    <property type="match status" value="1"/>
</dbReference>
<dbReference type="SMART" id="SM00481">
    <property type="entry name" value="POLIIIAc"/>
    <property type="match status" value="1"/>
</dbReference>
<dbReference type="Gene3D" id="3.20.20.140">
    <property type="entry name" value="Metal-dependent hydrolases"/>
    <property type="match status" value="1"/>
</dbReference>
<dbReference type="Pfam" id="PF14716">
    <property type="entry name" value="HHH_8"/>
    <property type="match status" value="1"/>
</dbReference>
<dbReference type="Gene3D" id="1.10.150.20">
    <property type="entry name" value="5' to 3' exonuclease, C-terminal subdomain"/>
    <property type="match status" value="1"/>
</dbReference>
<dbReference type="InterPro" id="IPR043519">
    <property type="entry name" value="NT_sf"/>
</dbReference>
<dbReference type="InterPro" id="IPR002054">
    <property type="entry name" value="DNA-dir_DNA_pol_X"/>
</dbReference>
<feature type="domain" description="DNA-directed DNA polymerase X" evidence="4">
    <location>
        <begin position="1"/>
        <end position="303"/>
    </location>
</feature>
<keyword evidence="5" id="KW-0269">Exonuclease</keyword>
<keyword evidence="2" id="KW-0548">Nucleotidyltransferase</keyword>
<dbReference type="InterPro" id="IPR050243">
    <property type="entry name" value="PHP_phosphatase"/>
</dbReference>
<dbReference type="Gene3D" id="3.30.460.10">
    <property type="entry name" value="Beta Polymerase, domain 2"/>
    <property type="match status" value="1"/>
</dbReference>
<dbReference type="InterPro" id="IPR022311">
    <property type="entry name" value="PolX-like"/>
</dbReference>
<dbReference type="InterPro" id="IPR027421">
    <property type="entry name" value="DNA_pol_lamdba_lyase_dom_sf"/>
</dbReference>
<dbReference type="SUPFAM" id="SSF81301">
    <property type="entry name" value="Nucleotidyltransferase"/>
    <property type="match status" value="1"/>
</dbReference>
<dbReference type="InterPro" id="IPR010996">
    <property type="entry name" value="HHH_MUS81"/>
</dbReference>
<dbReference type="InterPro" id="IPR016195">
    <property type="entry name" value="Pol/histidinol_Pase-like"/>
</dbReference>
<accession>A0ABQ2CVU2</accession>
<evidence type="ECO:0000256" key="2">
    <source>
        <dbReference type="ARBA" id="ARBA00022695"/>
    </source>
</evidence>
<dbReference type="InterPro" id="IPR004013">
    <property type="entry name" value="PHP_dom"/>
</dbReference>
<comment type="caution">
    <text evidence="5">The sequence shown here is derived from an EMBL/GenBank/DDBJ whole genome shotgun (WGS) entry which is preliminary data.</text>
</comment>
<dbReference type="EMBL" id="BMOD01000002">
    <property type="protein sequence ID" value="GGJ25832.1"/>
    <property type="molecule type" value="Genomic_DNA"/>
</dbReference>
<feature type="domain" description="Polymerase/histidinol phosphatase N-terminal" evidence="3">
    <location>
        <begin position="325"/>
        <end position="402"/>
    </location>
</feature>
<dbReference type="Proteomes" id="UP000632222">
    <property type="component" value="Unassembled WGS sequence"/>
</dbReference>
<dbReference type="CDD" id="cd07436">
    <property type="entry name" value="PHP_PolX"/>
    <property type="match status" value="1"/>
</dbReference>
<evidence type="ECO:0000259" key="3">
    <source>
        <dbReference type="SMART" id="SM00481"/>
    </source>
</evidence>
<dbReference type="SUPFAM" id="SSF47802">
    <property type="entry name" value="DNA polymerase beta, N-terminal domain-like"/>
    <property type="match status" value="1"/>
</dbReference>